<evidence type="ECO:0000256" key="12">
    <source>
        <dbReference type="SAM" id="MobiDB-lite"/>
    </source>
</evidence>
<feature type="domain" description="Clp1 P-loop" evidence="13">
    <location>
        <begin position="294"/>
        <end position="492"/>
    </location>
</feature>
<dbReference type="InterPro" id="IPR045116">
    <property type="entry name" value="Clp1/Grc3"/>
</dbReference>
<feature type="region of interest" description="Disordered" evidence="12">
    <location>
        <begin position="690"/>
        <end position="741"/>
    </location>
</feature>
<evidence type="ECO:0000256" key="10">
    <source>
        <dbReference type="ARBA" id="ARBA00022840"/>
    </source>
</evidence>
<dbReference type="SUPFAM" id="SSF52540">
    <property type="entry name" value="P-loop containing nucleoside triphosphate hydrolases"/>
    <property type="match status" value="1"/>
</dbReference>
<evidence type="ECO:0000259" key="13">
    <source>
        <dbReference type="Pfam" id="PF16575"/>
    </source>
</evidence>
<evidence type="ECO:0000256" key="8">
    <source>
        <dbReference type="ARBA" id="ARBA00022741"/>
    </source>
</evidence>
<keyword evidence="9" id="KW-0418">Kinase</keyword>
<dbReference type="InterPro" id="IPR027417">
    <property type="entry name" value="P-loop_NTPase"/>
</dbReference>
<keyword evidence="6" id="KW-0698">rRNA processing</keyword>
<sequence length="772" mass="84014">MASNKRRKLDTSQGTQMMSAVALRRKLLQESSTAKSSTTTVKDDVPSSDAVDEVEVARESGRKRSEARQAQPGDGIDWKAVDDAVHKAKASANISAVVSRQGPRPQESDGEDFKERRVVQLSSFKPDKKNYQRKADGSVTLKLPDGERLAILGNYGIRVQEGEATIAGATLYPSDTIHWVSAPHCHALPVLRCSDDSILELHSHPAAAKLRKLERLSPVFCNLWNDDRSAGKGVRKAHAPPSFQILSTTADGPKRAILQDLRSPAEWNKKLADLVSPKRRPTKQARAPAVLVCGPKSSGKSTFSKLLTNRLVTDQAGTKKRTWSGVAVLDLDPGQPEFSPPGVISLVYITEPVLSPPFCHPTLPDRKNGPMKHRSHALAAVSPASRPEHYLECVLDLYSHYQNSLRGKAPLIINTPGWIQGTGLDLLSALISRIHPTEVIYMSETGPEDTVEQLRVACGNRASLTTLPSQPSEYTSRTALHLRTMQMMSYFHLDLASGRGEALAWEPSPLTTVPPVQLRYDGANPGLLGVICYGYKQDPELLADAINGTVLAIVEVDDKRALRGHSELAQSPRKLHHSDDIMDGDADAAARDDSFPREEKDSVDELIIRTPEGIPYIQSETPLDSRYSRTVGLALLRGVDTQRRVLQLLTPISPETMTNVQKDGKDIVLVAGSFDTPTWAYTEDRYHQSFGPGAGGGGGTAAAAAAEGREGSVDVTDEDTDEDESEGADEEVVAGSSEIPWTEVLHGNQKRAVGSRVWRVRRDLGRSANAAD</sequence>
<dbReference type="Pfam" id="PF16575">
    <property type="entry name" value="CLP1_P"/>
    <property type="match status" value="1"/>
</dbReference>
<dbReference type="FunFam" id="3.40.50.300:FF:001156">
    <property type="entry name" value="Polynucleotide 5-hydroxyl-kinase grc3"/>
    <property type="match status" value="1"/>
</dbReference>
<feature type="region of interest" description="Disordered" evidence="12">
    <location>
        <begin position="92"/>
        <end position="115"/>
    </location>
</feature>
<dbReference type="GO" id="GO:0005730">
    <property type="term" value="C:nucleolus"/>
    <property type="evidence" value="ECO:0007669"/>
    <property type="project" value="UniProtKB-SubCell"/>
</dbReference>
<reference evidence="14" key="1">
    <citation type="submission" date="2022-07" db="EMBL/GenBank/DDBJ databases">
        <title>Fungi with potential for degradation of polypropylene.</title>
        <authorList>
            <person name="Gostincar C."/>
        </authorList>
    </citation>
    <scope>NUCLEOTIDE SEQUENCE</scope>
    <source>
        <strain evidence="14">EXF-13308</strain>
    </source>
</reference>
<dbReference type="PANTHER" id="PTHR12755">
    <property type="entry name" value="CLEAVAGE/POLYADENYLATION FACTOR IA SUBUNIT CLP1P"/>
    <property type="match status" value="1"/>
</dbReference>
<dbReference type="GO" id="GO:0005524">
    <property type="term" value="F:ATP binding"/>
    <property type="evidence" value="ECO:0007669"/>
    <property type="project" value="UniProtKB-KW"/>
</dbReference>
<protein>
    <recommendedName>
        <fullName evidence="5">Polynucleotide 5'-hydroxyl-kinase GRC3</fullName>
    </recommendedName>
    <alternativeName>
        <fullName evidence="4">Polynucleotide 5'-hydroxyl-kinase grc3</fullName>
    </alternativeName>
</protein>
<evidence type="ECO:0000256" key="9">
    <source>
        <dbReference type="ARBA" id="ARBA00022777"/>
    </source>
</evidence>
<feature type="compositionally biased region" description="Low complexity" evidence="12">
    <location>
        <begin position="31"/>
        <end position="40"/>
    </location>
</feature>
<keyword evidence="11" id="KW-0539">Nucleus</keyword>
<evidence type="ECO:0000256" key="4">
    <source>
        <dbReference type="ARBA" id="ARBA00018706"/>
    </source>
</evidence>
<comment type="function">
    <text evidence="1">Polynucleotide 5'-kinase involved in rRNA processing.</text>
</comment>
<feature type="compositionally biased region" description="Basic and acidic residues" evidence="12">
    <location>
        <begin position="55"/>
        <end position="67"/>
    </location>
</feature>
<keyword evidence="10" id="KW-0067">ATP-binding</keyword>
<keyword evidence="8" id="KW-0547">Nucleotide-binding</keyword>
<evidence type="ECO:0000313" key="14">
    <source>
        <dbReference type="EMBL" id="KAJ9148642.1"/>
    </source>
</evidence>
<evidence type="ECO:0000256" key="7">
    <source>
        <dbReference type="ARBA" id="ARBA00022679"/>
    </source>
</evidence>
<keyword evidence="7" id="KW-0808">Transferase</keyword>
<keyword evidence="15" id="KW-1185">Reference proteome</keyword>
<comment type="caution">
    <text evidence="14">The sequence shown here is derived from an EMBL/GenBank/DDBJ whole genome shotgun (WGS) entry which is preliminary data.</text>
</comment>
<evidence type="ECO:0000256" key="11">
    <source>
        <dbReference type="ARBA" id="ARBA00023242"/>
    </source>
</evidence>
<feature type="region of interest" description="Disordered" evidence="12">
    <location>
        <begin position="565"/>
        <end position="596"/>
    </location>
</feature>
<dbReference type="GO" id="GO:0000448">
    <property type="term" value="P:cleavage in ITS2 between 5.8S rRNA and LSU-rRNA of tricistronic rRNA transcript (SSU-rRNA, 5.8S rRNA, LSU-rRNA)"/>
    <property type="evidence" value="ECO:0007669"/>
    <property type="project" value="TreeGrafter"/>
</dbReference>
<evidence type="ECO:0000256" key="6">
    <source>
        <dbReference type="ARBA" id="ARBA00022552"/>
    </source>
</evidence>
<dbReference type="Proteomes" id="UP001174694">
    <property type="component" value="Unassembled WGS sequence"/>
</dbReference>
<evidence type="ECO:0000256" key="1">
    <source>
        <dbReference type="ARBA" id="ARBA00003798"/>
    </source>
</evidence>
<dbReference type="Gene3D" id="3.40.50.300">
    <property type="entry name" value="P-loop containing nucleotide triphosphate hydrolases"/>
    <property type="match status" value="1"/>
</dbReference>
<proteinExistence type="inferred from homology"/>
<feature type="compositionally biased region" description="Acidic residues" evidence="12">
    <location>
        <begin position="715"/>
        <end position="732"/>
    </location>
</feature>
<organism evidence="14 15">
    <name type="scientific">Pleurostoma richardsiae</name>
    <dbReference type="NCBI Taxonomy" id="41990"/>
    <lineage>
        <taxon>Eukaryota</taxon>
        <taxon>Fungi</taxon>
        <taxon>Dikarya</taxon>
        <taxon>Ascomycota</taxon>
        <taxon>Pezizomycotina</taxon>
        <taxon>Sordariomycetes</taxon>
        <taxon>Sordariomycetidae</taxon>
        <taxon>Calosphaeriales</taxon>
        <taxon>Pleurostomataceae</taxon>
        <taxon>Pleurostoma</taxon>
    </lineage>
</organism>
<dbReference type="GO" id="GO:0051731">
    <property type="term" value="F:polynucleotide 5'-hydroxyl-kinase activity"/>
    <property type="evidence" value="ECO:0007669"/>
    <property type="project" value="InterPro"/>
</dbReference>
<accession>A0AA38RVA1</accession>
<dbReference type="InterPro" id="IPR032319">
    <property type="entry name" value="CLP1_P"/>
</dbReference>
<dbReference type="EMBL" id="JANBVO010000012">
    <property type="protein sequence ID" value="KAJ9148642.1"/>
    <property type="molecule type" value="Genomic_DNA"/>
</dbReference>
<evidence type="ECO:0000313" key="15">
    <source>
        <dbReference type="Proteomes" id="UP001174694"/>
    </source>
</evidence>
<gene>
    <name evidence="14" type="ORF">NKR23_g4859</name>
</gene>
<feature type="region of interest" description="Disordered" evidence="12">
    <location>
        <begin position="1"/>
        <end position="77"/>
    </location>
</feature>
<comment type="subcellular location">
    <subcellularLocation>
        <location evidence="2">Nucleus</location>
        <location evidence="2">Nucleolus</location>
    </subcellularLocation>
</comment>
<dbReference type="AlphaFoldDB" id="A0AA38RVA1"/>
<comment type="similarity">
    <text evidence="3">Belongs to the Clp1 family. NOL9/GRC3 subfamily.</text>
</comment>
<name>A0AA38RVA1_9PEZI</name>
<evidence type="ECO:0000256" key="5">
    <source>
        <dbReference type="ARBA" id="ARBA00019824"/>
    </source>
</evidence>
<evidence type="ECO:0000256" key="2">
    <source>
        <dbReference type="ARBA" id="ARBA00004604"/>
    </source>
</evidence>
<evidence type="ECO:0000256" key="3">
    <source>
        <dbReference type="ARBA" id="ARBA00011003"/>
    </source>
</evidence>
<dbReference type="PANTHER" id="PTHR12755:SF3">
    <property type="entry name" value="POLYNUCLEOTIDE 5'-HYDROXYL-KINASE NOL9"/>
    <property type="match status" value="1"/>
</dbReference>